<evidence type="ECO:0000313" key="2">
    <source>
        <dbReference type="Proteomes" id="UP001156484"/>
    </source>
</evidence>
<keyword evidence="2" id="KW-1185">Reference proteome</keyword>
<proteinExistence type="predicted"/>
<organism evidence="1 2">
    <name type="scientific">Rhodococcus sacchari</name>
    <dbReference type="NCBI Taxonomy" id="2962047"/>
    <lineage>
        <taxon>Bacteria</taxon>
        <taxon>Bacillati</taxon>
        <taxon>Actinomycetota</taxon>
        <taxon>Actinomycetes</taxon>
        <taxon>Mycobacteriales</taxon>
        <taxon>Nocardiaceae</taxon>
        <taxon>Rhodococcus</taxon>
    </lineage>
</organism>
<name>A0ACD4DCD2_9NOCA</name>
<dbReference type="EMBL" id="CP107551">
    <property type="protein sequence ID" value="UYP17628.1"/>
    <property type="molecule type" value="Genomic_DNA"/>
</dbReference>
<reference evidence="1" key="1">
    <citation type="submission" date="2022-10" db="EMBL/GenBank/DDBJ databases">
        <title>Rhodococcus ferula Z13 complete genome.</title>
        <authorList>
            <person name="Long X."/>
            <person name="Zang M."/>
        </authorList>
    </citation>
    <scope>NUCLEOTIDE SEQUENCE</scope>
    <source>
        <strain evidence="1">Z13</strain>
    </source>
</reference>
<gene>
    <name evidence="1" type="ORF">OED52_13155</name>
</gene>
<evidence type="ECO:0000313" key="1">
    <source>
        <dbReference type="EMBL" id="UYP17628.1"/>
    </source>
</evidence>
<sequence>MTWGAHRTGSWGARAAVAALAVGILAVPSCARFDDSASTPFSPEPTFDAGPGFGPQDPTTTTTPPSSSQAPAGPCVDPDPAVIVTCLESTGGLVTMPDGNSALVTERQTGRILQVAPETDPVEFARIPVEGSGDGGLLDIALSPTFAEDRLVYAYITTASDNRVVRIAAGDAPKDVLTGIPRGATGNNGAIEFVSPTELAVLTGDAGNPTAATDPASRAGKLLKMELPAPGTAPTPSVVLSGIGTAGDVCRDPNGNLWVTDRTPLEDRLQRVGADGSTGAGPAWTWPDRPGVAGCAAAPDGIAVALTDAKAVAVIGTDPGTGAVTAAPVVTLEDRYGRLRGASASADGLLWVSTVNKSGGEPGPTDDRVVRIQFPAGGGGFD</sequence>
<protein>
    <submittedName>
        <fullName evidence="1">PQQ-dependent sugar dehydrogenase</fullName>
    </submittedName>
</protein>
<dbReference type="Proteomes" id="UP001156484">
    <property type="component" value="Chromosome"/>
</dbReference>
<accession>A0ACD4DCD2</accession>